<feature type="region of interest" description="Disordered" evidence="1">
    <location>
        <begin position="85"/>
        <end position="106"/>
    </location>
</feature>
<dbReference type="EMBL" id="SMFZ01000002">
    <property type="protein sequence ID" value="TCK20694.1"/>
    <property type="molecule type" value="Genomic_DNA"/>
</dbReference>
<evidence type="ECO:0000313" key="3">
    <source>
        <dbReference type="Proteomes" id="UP000295560"/>
    </source>
</evidence>
<dbReference type="AlphaFoldDB" id="A0A4R1HEZ4"/>
<sequence length="106" mass="11986">MSVVVLDTDVASVLLRRRLQEPLAGRLAGNVLAATFVTVGELTKWTLVRRWGPQRVETMRTFIDGLVVLPYDRRVAARWVSYRPMPDSAAAPDWEPKTPSRPARTR</sequence>
<dbReference type="SUPFAM" id="SSF88723">
    <property type="entry name" value="PIN domain-like"/>
    <property type="match status" value="1"/>
</dbReference>
<organism evidence="2 3">
    <name type="scientific">Pseudonocardia endophytica</name>
    <dbReference type="NCBI Taxonomy" id="401976"/>
    <lineage>
        <taxon>Bacteria</taxon>
        <taxon>Bacillati</taxon>
        <taxon>Actinomycetota</taxon>
        <taxon>Actinomycetes</taxon>
        <taxon>Pseudonocardiales</taxon>
        <taxon>Pseudonocardiaceae</taxon>
        <taxon>Pseudonocardia</taxon>
    </lineage>
</organism>
<proteinExistence type="predicted"/>
<dbReference type="InterPro" id="IPR029060">
    <property type="entry name" value="PIN-like_dom_sf"/>
</dbReference>
<dbReference type="RefSeq" id="WP_132429549.1">
    <property type="nucleotide sequence ID" value="NZ_SMFZ01000002.1"/>
</dbReference>
<evidence type="ECO:0008006" key="4">
    <source>
        <dbReference type="Google" id="ProtNLM"/>
    </source>
</evidence>
<protein>
    <recommendedName>
        <fullName evidence="4">PIN domain-containing protein</fullName>
    </recommendedName>
</protein>
<dbReference type="Gene3D" id="3.40.50.1010">
    <property type="entry name" value="5'-nuclease"/>
    <property type="match status" value="1"/>
</dbReference>
<comment type="caution">
    <text evidence="2">The sequence shown here is derived from an EMBL/GenBank/DDBJ whole genome shotgun (WGS) entry which is preliminary data.</text>
</comment>
<keyword evidence="3" id="KW-1185">Reference proteome</keyword>
<evidence type="ECO:0000256" key="1">
    <source>
        <dbReference type="SAM" id="MobiDB-lite"/>
    </source>
</evidence>
<evidence type="ECO:0000313" key="2">
    <source>
        <dbReference type="EMBL" id="TCK20694.1"/>
    </source>
</evidence>
<gene>
    <name evidence="2" type="ORF">EV378_4655</name>
</gene>
<dbReference type="OrthoDB" id="9799448at2"/>
<accession>A0A4R1HEZ4</accession>
<reference evidence="2 3" key="1">
    <citation type="submission" date="2019-03" db="EMBL/GenBank/DDBJ databases">
        <title>Sequencing the genomes of 1000 actinobacteria strains.</title>
        <authorList>
            <person name="Klenk H.-P."/>
        </authorList>
    </citation>
    <scope>NUCLEOTIDE SEQUENCE [LARGE SCALE GENOMIC DNA]</scope>
    <source>
        <strain evidence="2 3">DSM 44969</strain>
    </source>
</reference>
<dbReference type="Proteomes" id="UP000295560">
    <property type="component" value="Unassembled WGS sequence"/>
</dbReference>
<name>A0A4R1HEZ4_PSEEN</name>